<evidence type="ECO:0000313" key="3">
    <source>
        <dbReference type="Proteomes" id="UP000828390"/>
    </source>
</evidence>
<reference evidence="2" key="1">
    <citation type="journal article" date="2019" name="bioRxiv">
        <title>The Genome of the Zebra Mussel, Dreissena polymorpha: A Resource for Invasive Species Research.</title>
        <authorList>
            <person name="McCartney M.A."/>
            <person name="Auch B."/>
            <person name="Kono T."/>
            <person name="Mallez S."/>
            <person name="Zhang Y."/>
            <person name="Obille A."/>
            <person name="Becker A."/>
            <person name="Abrahante J.E."/>
            <person name="Garbe J."/>
            <person name="Badalamenti J.P."/>
            <person name="Herman A."/>
            <person name="Mangelson H."/>
            <person name="Liachko I."/>
            <person name="Sullivan S."/>
            <person name="Sone E.D."/>
            <person name="Koren S."/>
            <person name="Silverstein K.A.T."/>
            <person name="Beckman K.B."/>
            <person name="Gohl D.M."/>
        </authorList>
    </citation>
    <scope>NUCLEOTIDE SEQUENCE</scope>
    <source>
        <strain evidence="2">Duluth1</strain>
        <tissue evidence="2">Whole animal</tissue>
    </source>
</reference>
<comment type="caution">
    <text evidence="2">The sequence shown here is derived from an EMBL/GenBank/DDBJ whole genome shotgun (WGS) entry which is preliminary data.</text>
</comment>
<keyword evidence="3" id="KW-1185">Reference proteome</keyword>
<protein>
    <submittedName>
        <fullName evidence="2">Uncharacterized protein</fullName>
    </submittedName>
</protein>
<dbReference type="AlphaFoldDB" id="A0A9D4NCW0"/>
<dbReference type="EMBL" id="JAIWYP010000001">
    <property type="protein sequence ID" value="KAH3892016.1"/>
    <property type="molecule type" value="Genomic_DNA"/>
</dbReference>
<evidence type="ECO:0000256" key="1">
    <source>
        <dbReference type="SAM" id="MobiDB-lite"/>
    </source>
</evidence>
<evidence type="ECO:0000313" key="2">
    <source>
        <dbReference type="EMBL" id="KAH3892016.1"/>
    </source>
</evidence>
<feature type="region of interest" description="Disordered" evidence="1">
    <location>
        <begin position="1"/>
        <end position="25"/>
    </location>
</feature>
<organism evidence="2 3">
    <name type="scientific">Dreissena polymorpha</name>
    <name type="common">Zebra mussel</name>
    <name type="synonym">Mytilus polymorpha</name>
    <dbReference type="NCBI Taxonomy" id="45954"/>
    <lineage>
        <taxon>Eukaryota</taxon>
        <taxon>Metazoa</taxon>
        <taxon>Spiralia</taxon>
        <taxon>Lophotrochozoa</taxon>
        <taxon>Mollusca</taxon>
        <taxon>Bivalvia</taxon>
        <taxon>Autobranchia</taxon>
        <taxon>Heteroconchia</taxon>
        <taxon>Euheterodonta</taxon>
        <taxon>Imparidentia</taxon>
        <taxon>Neoheterodontei</taxon>
        <taxon>Myida</taxon>
        <taxon>Dreissenoidea</taxon>
        <taxon>Dreissenidae</taxon>
        <taxon>Dreissena</taxon>
    </lineage>
</organism>
<accession>A0A9D4NCW0</accession>
<sequence>MDVTTEKSKIMLNSTNNASADNTMNGEKLNEVTTFKNLGSTLSKVVPATLRSE</sequence>
<gene>
    <name evidence="2" type="ORF">DPMN_016127</name>
</gene>
<proteinExistence type="predicted"/>
<name>A0A9D4NCW0_DREPO</name>
<dbReference type="Proteomes" id="UP000828390">
    <property type="component" value="Unassembled WGS sequence"/>
</dbReference>
<reference evidence="2" key="2">
    <citation type="submission" date="2020-11" db="EMBL/GenBank/DDBJ databases">
        <authorList>
            <person name="McCartney M.A."/>
            <person name="Auch B."/>
            <person name="Kono T."/>
            <person name="Mallez S."/>
            <person name="Becker A."/>
            <person name="Gohl D.M."/>
            <person name="Silverstein K.A.T."/>
            <person name="Koren S."/>
            <person name="Bechman K.B."/>
            <person name="Herman A."/>
            <person name="Abrahante J.E."/>
            <person name="Garbe J."/>
        </authorList>
    </citation>
    <scope>NUCLEOTIDE SEQUENCE</scope>
    <source>
        <strain evidence="2">Duluth1</strain>
        <tissue evidence="2">Whole animal</tissue>
    </source>
</reference>
<feature type="compositionally biased region" description="Polar residues" evidence="1">
    <location>
        <begin position="11"/>
        <end position="25"/>
    </location>
</feature>